<dbReference type="GO" id="GO:0016810">
    <property type="term" value="F:hydrolase activity, acting on carbon-nitrogen (but not peptide) bonds"/>
    <property type="evidence" value="ECO:0007669"/>
    <property type="project" value="InterPro"/>
</dbReference>
<dbReference type="RefSeq" id="WP_215625015.1">
    <property type="nucleotide sequence ID" value="NZ_CP067089.2"/>
</dbReference>
<dbReference type="AlphaFoldDB" id="A0A7T7XJS5"/>
<dbReference type="Gene3D" id="3.10.310.70">
    <property type="match status" value="1"/>
</dbReference>
<dbReference type="InterPro" id="IPR032466">
    <property type="entry name" value="Metal_Hydrolase"/>
</dbReference>
<dbReference type="PANTHER" id="PTHR22642">
    <property type="entry name" value="IMIDAZOLONEPROPIONASE"/>
    <property type="match status" value="1"/>
</dbReference>
<dbReference type="PANTHER" id="PTHR22642:SF2">
    <property type="entry name" value="PROTEIN LONG AFTER FAR-RED 3"/>
    <property type="match status" value="1"/>
</dbReference>
<dbReference type="SUPFAM" id="SSF51556">
    <property type="entry name" value="Metallo-dependent hydrolases"/>
    <property type="match status" value="1"/>
</dbReference>
<dbReference type="InterPro" id="IPR033932">
    <property type="entry name" value="YtcJ-like"/>
</dbReference>
<organism evidence="2 3">
    <name type="scientific">Breznakiella homolactica</name>
    <dbReference type="NCBI Taxonomy" id="2798577"/>
    <lineage>
        <taxon>Bacteria</taxon>
        <taxon>Pseudomonadati</taxon>
        <taxon>Spirochaetota</taxon>
        <taxon>Spirochaetia</taxon>
        <taxon>Spirochaetales</taxon>
        <taxon>Breznakiellaceae</taxon>
        <taxon>Breznakiella</taxon>
    </lineage>
</organism>
<evidence type="ECO:0000259" key="1">
    <source>
        <dbReference type="Pfam" id="PF07969"/>
    </source>
</evidence>
<dbReference type="KEGG" id="bhc:JFL75_12220"/>
<evidence type="ECO:0000313" key="2">
    <source>
        <dbReference type="EMBL" id="QQO07709.1"/>
    </source>
</evidence>
<dbReference type="InterPro" id="IPR013108">
    <property type="entry name" value="Amidohydro_3"/>
</dbReference>
<dbReference type="Pfam" id="PF07969">
    <property type="entry name" value="Amidohydro_3"/>
    <property type="match status" value="1"/>
</dbReference>
<keyword evidence="3" id="KW-1185">Reference proteome</keyword>
<name>A0A7T7XJS5_9SPIR</name>
<dbReference type="CDD" id="cd01300">
    <property type="entry name" value="YtcJ_like"/>
    <property type="match status" value="1"/>
</dbReference>
<dbReference type="SUPFAM" id="SSF51338">
    <property type="entry name" value="Composite domain of metallo-dependent hydrolases"/>
    <property type="match status" value="1"/>
</dbReference>
<feature type="domain" description="Amidohydrolase 3" evidence="1">
    <location>
        <begin position="78"/>
        <end position="557"/>
    </location>
</feature>
<dbReference type="Proteomes" id="UP000595917">
    <property type="component" value="Chromosome"/>
</dbReference>
<evidence type="ECO:0000313" key="3">
    <source>
        <dbReference type="Proteomes" id="UP000595917"/>
    </source>
</evidence>
<dbReference type="Gene3D" id="3.20.20.140">
    <property type="entry name" value="Metal-dependent hydrolases"/>
    <property type="match status" value="1"/>
</dbReference>
<sequence>MKNLSVVLGVIAFSILFVSCQTGGDARDGTKAVIYHNGDIITMAEPLYAEAVRVEGGKITHIETSADIMKLSDRNTMLVDLKGKTLLPSFIDTHSHVVQLAQSYLGANLSEAKNFDDIVNLIKDHIAEFPPAPDAVITASGYDNNFLAEKKHPTREVLDKVSTEYPIIISHASGHMGVVNTKALELMGIGKNTPDVEGGLIERDENGEPTGYLEENAFINYAKDAVKPPSVEDMVNLVDKALDTYLRYGVTTVQEGLMGGFEFSILETMSQRGQLKADVIGFVDLKNAGELSRENKDLIGIYKNRFKIGGYKIFLDGSPQGKTAWLTKPYENSGDYRGYPIYTDAEVDAFVRIAMDDKMQLQSHCNGDAASDQIINSFKRIIAEKNLADTFRPVMIHCQTARPDQYPEMAKIGMIPSIFVSHIYYWGDIHLQNLGWERASRISASRSALNSNLPFTYHEDTPVIQPNTLESVWAGVNRITRNGVQLGDFERVDAFDALKAVTINAAYQNKEENSKGSLEPGKRADLVILSDNPLKTEAMDIRDIEVLETIKDGLTVFKK</sequence>
<proteinExistence type="predicted"/>
<reference evidence="2" key="1">
    <citation type="submission" date="2021-01" db="EMBL/GenBank/DDBJ databases">
        <title>Description of Breznakiella homolactica.</title>
        <authorList>
            <person name="Song Y."/>
            <person name="Brune A."/>
        </authorList>
    </citation>
    <scope>NUCLEOTIDE SEQUENCE</scope>
    <source>
        <strain evidence="2">RmG30</strain>
    </source>
</reference>
<accession>A0A7T7XJS5</accession>
<gene>
    <name evidence="2" type="ORF">JFL75_12220</name>
</gene>
<dbReference type="InterPro" id="IPR011059">
    <property type="entry name" value="Metal-dep_hydrolase_composite"/>
</dbReference>
<dbReference type="Gene3D" id="2.30.40.10">
    <property type="entry name" value="Urease, subunit C, domain 1"/>
    <property type="match status" value="1"/>
</dbReference>
<dbReference type="EMBL" id="CP067089">
    <property type="protein sequence ID" value="QQO07709.1"/>
    <property type="molecule type" value="Genomic_DNA"/>
</dbReference>
<protein>
    <submittedName>
        <fullName evidence="2">Amidohydrolase</fullName>
    </submittedName>
</protein>
<dbReference type="PROSITE" id="PS51257">
    <property type="entry name" value="PROKAR_LIPOPROTEIN"/>
    <property type="match status" value="1"/>
</dbReference>